<sequence length="9" mass="1081">MYRPSKATK</sequence>
<reference evidence="1" key="1">
    <citation type="submission" date="2021-02" db="EMBL/GenBank/DDBJ databases">
        <authorList>
            <person name="Nowell W R."/>
        </authorList>
    </citation>
    <scope>NUCLEOTIDE SEQUENCE</scope>
</reference>
<gene>
    <name evidence="1" type="ORF">OKA104_LOCUS46395</name>
</gene>
<proteinExistence type="predicted"/>
<feature type="non-terminal residue" evidence="1">
    <location>
        <position position="9"/>
    </location>
</feature>
<organism evidence="1 2">
    <name type="scientific">Adineta steineri</name>
    <dbReference type="NCBI Taxonomy" id="433720"/>
    <lineage>
        <taxon>Eukaryota</taxon>
        <taxon>Metazoa</taxon>
        <taxon>Spiralia</taxon>
        <taxon>Gnathifera</taxon>
        <taxon>Rotifera</taxon>
        <taxon>Eurotatoria</taxon>
        <taxon>Bdelloidea</taxon>
        <taxon>Adinetida</taxon>
        <taxon>Adinetidae</taxon>
        <taxon>Adineta</taxon>
    </lineage>
</organism>
<accession>A0A820I7H7</accession>
<comment type="caution">
    <text evidence="1">The sequence shown here is derived from an EMBL/GenBank/DDBJ whole genome shotgun (WGS) entry which is preliminary data.</text>
</comment>
<evidence type="ECO:0000313" key="1">
    <source>
        <dbReference type="EMBL" id="CAF4304738.1"/>
    </source>
</evidence>
<dbReference type="EMBL" id="CAJOAY010016808">
    <property type="protein sequence ID" value="CAF4304738.1"/>
    <property type="molecule type" value="Genomic_DNA"/>
</dbReference>
<protein>
    <submittedName>
        <fullName evidence="1">Uncharacterized protein</fullName>
    </submittedName>
</protein>
<dbReference type="Proteomes" id="UP000663881">
    <property type="component" value="Unassembled WGS sequence"/>
</dbReference>
<evidence type="ECO:0000313" key="2">
    <source>
        <dbReference type="Proteomes" id="UP000663881"/>
    </source>
</evidence>
<name>A0A820I7H7_9BILA</name>